<dbReference type="Pfam" id="PF00027">
    <property type="entry name" value="cNMP_binding"/>
    <property type="match status" value="1"/>
</dbReference>
<dbReference type="PROSITE" id="PS50042">
    <property type="entry name" value="CNMP_BINDING_3"/>
    <property type="match status" value="2"/>
</dbReference>
<evidence type="ECO:0000313" key="5">
    <source>
        <dbReference type="Proteomes" id="UP000001593"/>
    </source>
</evidence>
<dbReference type="SMART" id="SM00100">
    <property type="entry name" value="cNMP"/>
    <property type="match status" value="2"/>
</dbReference>
<keyword evidence="5" id="KW-1185">Reference proteome</keyword>
<feature type="coiled-coil region" evidence="1">
    <location>
        <begin position="744"/>
        <end position="771"/>
    </location>
</feature>
<dbReference type="PANTHER" id="PTHR23011:SF41">
    <property type="entry name" value="CYCLIC NUCLEOTIDE-BINDING DOMAIN-CONTAINING PROTEIN"/>
    <property type="match status" value="1"/>
</dbReference>
<reference evidence="4 5" key="1">
    <citation type="journal article" date="2007" name="Science">
        <title>Sea anemone genome reveals ancestral eumetazoan gene repertoire and genomic organization.</title>
        <authorList>
            <person name="Putnam N.H."/>
            <person name="Srivastava M."/>
            <person name="Hellsten U."/>
            <person name="Dirks B."/>
            <person name="Chapman J."/>
            <person name="Salamov A."/>
            <person name="Terry A."/>
            <person name="Shapiro H."/>
            <person name="Lindquist E."/>
            <person name="Kapitonov V.V."/>
            <person name="Jurka J."/>
            <person name="Genikhovich G."/>
            <person name="Grigoriev I.V."/>
            <person name="Lucas S.M."/>
            <person name="Steele R.E."/>
            <person name="Finnerty J.R."/>
            <person name="Technau U."/>
            <person name="Martindale M.Q."/>
            <person name="Rokhsar D.S."/>
        </authorList>
    </citation>
    <scope>NUCLEOTIDE SEQUENCE [LARGE SCALE GENOMIC DNA]</scope>
    <source>
        <strain evidence="5">CH2 X CH6</strain>
    </source>
</reference>
<feature type="region of interest" description="Disordered" evidence="2">
    <location>
        <begin position="383"/>
        <end position="414"/>
    </location>
</feature>
<feature type="compositionally biased region" description="Polar residues" evidence="2">
    <location>
        <begin position="445"/>
        <end position="458"/>
    </location>
</feature>
<feature type="region of interest" description="Disordered" evidence="2">
    <location>
        <begin position="437"/>
        <end position="567"/>
    </location>
</feature>
<feature type="compositionally biased region" description="Basic and acidic residues" evidence="2">
    <location>
        <begin position="391"/>
        <end position="404"/>
    </location>
</feature>
<feature type="compositionally biased region" description="Low complexity" evidence="2">
    <location>
        <begin position="688"/>
        <end position="707"/>
    </location>
</feature>
<proteinExistence type="predicted"/>
<dbReference type="InterPro" id="IPR000595">
    <property type="entry name" value="cNMP-bd_dom"/>
</dbReference>
<evidence type="ECO:0000256" key="2">
    <source>
        <dbReference type="SAM" id="MobiDB-lite"/>
    </source>
</evidence>
<feature type="domain" description="Cyclic nucleotide-binding" evidence="3">
    <location>
        <begin position="102"/>
        <end position="204"/>
    </location>
</feature>
<dbReference type="eggNOG" id="ENOG502SBE1">
    <property type="taxonomic scope" value="Eukaryota"/>
</dbReference>
<dbReference type="Proteomes" id="UP000001593">
    <property type="component" value="Unassembled WGS sequence"/>
</dbReference>
<name>A7RPT7_NEMVE</name>
<accession>A7RPT7</accession>
<dbReference type="OMA" id="WHTPIHE"/>
<dbReference type="InParanoid" id="A7RPT7"/>
<dbReference type="InterPro" id="IPR014710">
    <property type="entry name" value="RmlC-like_jellyroll"/>
</dbReference>
<dbReference type="SUPFAM" id="SSF51206">
    <property type="entry name" value="cAMP-binding domain-like"/>
    <property type="match status" value="2"/>
</dbReference>
<organism evidence="4 5">
    <name type="scientific">Nematostella vectensis</name>
    <name type="common">Starlet sea anemone</name>
    <dbReference type="NCBI Taxonomy" id="45351"/>
    <lineage>
        <taxon>Eukaryota</taxon>
        <taxon>Metazoa</taxon>
        <taxon>Cnidaria</taxon>
        <taxon>Anthozoa</taxon>
        <taxon>Hexacorallia</taxon>
        <taxon>Actiniaria</taxon>
        <taxon>Edwardsiidae</taxon>
        <taxon>Nematostella</taxon>
    </lineage>
</organism>
<sequence>MTIGKMSKVGNLPPPVFNKRLFKAQAGILLTEEILQILRRSPQEERSLSELSKLKAVVNGLKEIHKDLQYIKDALGYAINYEKVESGKTVTKQHSEKVLSCYFVLSGSVEAQYSIDYDEEDIRGKIAGKDAQGNSLCEINYTHVAGDYMGLVSADGPQYDLPPPDSMRTIETCEFIRIDRETFHKSVKKVQNRYVQEIEMFLEESEILRKLPAEERAGLVPLMAKQEYSAGKVIINQGEIPEHVFFVGKGRCHFFRRVYIQEARRQELVKLGLIEKGSFFGESTVLGGSPCFCSVASIGPVTCYLVNKWAIKTNERILNLLRDHQHFFHEDDMIKHFIRDSDVWQSYKRSKVIELLDGTNKQHVVVCTVPETLHTAVEFGDASRRYSSHSTNEREPGEPKKKEPLFITPRSRRRSSAFLQSNAAAVVKAVLLLRRNTDSEEPRVPSSNAESSPVTTTRGEMETKIKPMSAPGRCRGAPKSLRDASNSPTRNRSRNRGGRPKTKTNNQRSPSGERASSSVKKKQAITKHGKDEKKVKDEKPKTVPNNKAPEYQSEAVDKPSTPPRGTEMIVTSNRNFIVKEVINTGLPGKRVYSAGYQRFDKSMFDILDKSEPSPSGPSPWTISLAANRWMSSVRKKRAMVRSMSDRRSSSPSPTPIIVIEEYVATSDSNVDDEEMARPSSGKTDDRAASSSRSPSPSTRRISHTPSPVLTELPEENEDEVLEYEKYEAGKAIPEKWHTPIHEARDQSLAHLERVKQELEAITRDREILHRQIAASGMTRDEHAQNDVALDSIDHTQETTVQATTEEYVATSDSNVDDEGMARPSSGKTDDRAASSSRSPSPSTRRISHTPSPVLTELPEENEDEVLEYEKYEAGKAIPEKWHTPIHEARDQSLAHLERVKQELEAITRDREILHRQIAASGMTRDEHAQNDVALDSIDHTQETTVQATTEESKSSTRKHSQQKNRKLSYPARTLSSGSDKKTSGSHRMSLGSSHAPALSSDTSHARLMRMRTLDGCYLEGIGARSSLYSSRLMNNERINDKSSVSAVTRNERRRLLLLDKLGLR</sequence>
<dbReference type="PANTHER" id="PTHR23011">
    <property type="entry name" value="CYCLIC NUCLEOTIDE-BINDING DOMAIN CONTAINING PROTEIN"/>
    <property type="match status" value="1"/>
</dbReference>
<protein>
    <recommendedName>
        <fullName evidence="3">Cyclic nucleotide-binding domain-containing protein</fullName>
    </recommendedName>
</protein>
<feature type="domain" description="Cyclic nucleotide-binding" evidence="3">
    <location>
        <begin position="207"/>
        <end position="308"/>
    </location>
</feature>
<dbReference type="InterPro" id="IPR018490">
    <property type="entry name" value="cNMP-bd_dom_sf"/>
</dbReference>
<feature type="region of interest" description="Disordered" evidence="2">
    <location>
        <begin position="662"/>
        <end position="716"/>
    </location>
</feature>
<feature type="coiled-coil region" evidence="1">
    <location>
        <begin position="889"/>
        <end position="916"/>
    </location>
</feature>
<feature type="compositionally biased region" description="Low complexity" evidence="2">
    <location>
        <begin position="833"/>
        <end position="852"/>
    </location>
</feature>
<dbReference type="EMBL" id="DS469526">
    <property type="protein sequence ID" value="EDO46563.1"/>
    <property type="molecule type" value="Genomic_DNA"/>
</dbReference>
<feature type="compositionally biased region" description="Polar residues" evidence="2">
    <location>
        <begin position="503"/>
        <end position="518"/>
    </location>
</feature>
<dbReference type="CDD" id="cd00038">
    <property type="entry name" value="CAP_ED"/>
    <property type="match status" value="1"/>
</dbReference>
<evidence type="ECO:0000259" key="3">
    <source>
        <dbReference type="PROSITE" id="PS50042"/>
    </source>
</evidence>
<feature type="region of interest" description="Disordered" evidence="2">
    <location>
        <begin position="773"/>
        <end position="861"/>
    </location>
</feature>
<evidence type="ECO:0000256" key="1">
    <source>
        <dbReference type="SAM" id="Coils"/>
    </source>
</evidence>
<feature type="compositionally biased region" description="Basic and acidic residues" evidence="2">
    <location>
        <begin position="528"/>
        <end position="541"/>
    </location>
</feature>
<keyword evidence="1" id="KW-0175">Coiled coil</keyword>
<dbReference type="STRING" id="45351.A7RPT7"/>
<dbReference type="Gene3D" id="2.60.120.10">
    <property type="entry name" value="Jelly Rolls"/>
    <property type="match status" value="2"/>
</dbReference>
<dbReference type="HOGENOM" id="CLU_288750_0_0_1"/>
<feature type="region of interest" description="Disordered" evidence="2">
    <location>
        <begin position="918"/>
        <end position="1002"/>
    </location>
</feature>
<feature type="compositionally biased region" description="Low complexity" evidence="2">
    <location>
        <begin position="797"/>
        <end position="810"/>
    </location>
</feature>
<dbReference type="AlphaFoldDB" id="A7RPT7"/>
<feature type="compositionally biased region" description="Basic residues" evidence="2">
    <location>
        <begin position="955"/>
        <end position="966"/>
    </location>
</feature>
<feature type="compositionally biased region" description="Basic residues" evidence="2">
    <location>
        <begin position="491"/>
        <end position="502"/>
    </location>
</feature>
<gene>
    <name evidence="4" type="ORF">NEMVEDRAFT_v1g239841</name>
</gene>
<evidence type="ECO:0000313" key="4">
    <source>
        <dbReference type="EMBL" id="EDO46563.1"/>
    </source>
</evidence>